<evidence type="ECO:0000259" key="7">
    <source>
        <dbReference type="Pfam" id="PF02911"/>
    </source>
</evidence>
<dbReference type="Gene3D" id="3.40.50.12230">
    <property type="match status" value="1"/>
</dbReference>
<evidence type="ECO:0000259" key="6">
    <source>
        <dbReference type="Pfam" id="PF00551"/>
    </source>
</evidence>
<dbReference type="EC" id="2.1.2.9" evidence="2 5"/>
<evidence type="ECO:0000256" key="1">
    <source>
        <dbReference type="ARBA" id="ARBA00010699"/>
    </source>
</evidence>
<keyword evidence="4 5" id="KW-0648">Protein biosynthesis</keyword>
<dbReference type="InterPro" id="IPR002376">
    <property type="entry name" value="Formyl_transf_N"/>
</dbReference>
<dbReference type="InterPro" id="IPR005793">
    <property type="entry name" value="Formyl_trans_C"/>
</dbReference>
<reference evidence="8" key="1">
    <citation type="submission" date="2023-07" db="EMBL/GenBank/DDBJ databases">
        <title>Genomic Encyclopedia of Type Strains, Phase IV (KMG-IV): sequencing the most valuable type-strain genomes for metagenomic binning, comparative biology and taxonomic classification.</title>
        <authorList>
            <person name="Goeker M."/>
        </authorList>
    </citation>
    <scope>NUCLEOTIDE SEQUENCE</scope>
    <source>
        <strain evidence="8">DSM 19659</strain>
    </source>
</reference>
<dbReference type="CDD" id="cd08704">
    <property type="entry name" value="Met_tRNA_FMT_C"/>
    <property type="match status" value="1"/>
</dbReference>
<evidence type="ECO:0000256" key="3">
    <source>
        <dbReference type="ARBA" id="ARBA00022679"/>
    </source>
</evidence>
<dbReference type="InterPro" id="IPR005794">
    <property type="entry name" value="Fmt"/>
</dbReference>
<dbReference type="CDD" id="cd08646">
    <property type="entry name" value="FMT_core_Met-tRNA-FMT_N"/>
    <property type="match status" value="1"/>
</dbReference>
<dbReference type="PANTHER" id="PTHR11138">
    <property type="entry name" value="METHIONYL-TRNA FORMYLTRANSFERASE"/>
    <property type="match status" value="1"/>
</dbReference>
<comment type="caution">
    <text evidence="8">The sequence shown here is derived from an EMBL/GenBank/DDBJ whole genome shotgun (WGS) entry which is preliminary data.</text>
</comment>
<dbReference type="Pfam" id="PF02911">
    <property type="entry name" value="Formyl_trans_C"/>
    <property type="match status" value="1"/>
</dbReference>
<dbReference type="PANTHER" id="PTHR11138:SF5">
    <property type="entry name" value="METHIONYL-TRNA FORMYLTRANSFERASE, MITOCHONDRIAL"/>
    <property type="match status" value="1"/>
</dbReference>
<dbReference type="NCBIfam" id="TIGR00460">
    <property type="entry name" value="fmt"/>
    <property type="match status" value="1"/>
</dbReference>
<dbReference type="InterPro" id="IPR001555">
    <property type="entry name" value="GART_AS"/>
</dbReference>
<feature type="binding site" evidence="5">
    <location>
        <begin position="109"/>
        <end position="112"/>
    </location>
    <ligand>
        <name>(6S)-5,6,7,8-tetrahydrofolate</name>
        <dbReference type="ChEBI" id="CHEBI:57453"/>
    </ligand>
</feature>
<evidence type="ECO:0000256" key="4">
    <source>
        <dbReference type="ARBA" id="ARBA00022917"/>
    </source>
</evidence>
<protein>
    <recommendedName>
        <fullName evidence="2 5">Methionyl-tRNA formyltransferase</fullName>
        <ecNumber evidence="2 5">2.1.2.9</ecNumber>
    </recommendedName>
</protein>
<comment type="similarity">
    <text evidence="1 5">Belongs to the Fmt family.</text>
</comment>
<dbReference type="InterPro" id="IPR044135">
    <property type="entry name" value="Met-tRNA-FMT_C"/>
</dbReference>
<comment type="function">
    <text evidence="5">Attaches a formyl group to the free amino group of methionyl-tRNA(fMet). The formyl group appears to play a dual role in the initiator identity of N-formylmethionyl-tRNA by promoting its recognition by IF2 and preventing the misappropriation of this tRNA by the elongation apparatus.</text>
</comment>
<dbReference type="Pfam" id="PF00551">
    <property type="entry name" value="Formyl_trans_N"/>
    <property type="match status" value="1"/>
</dbReference>
<dbReference type="EMBL" id="JAUSTO010000006">
    <property type="protein sequence ID" value="MDQ0152486.1"/>
    <property type="molecule type" value="Genomic_DNA"/>
</dbReference>
<dbReference type="InterPro" id="IPR011034">
    <property type="entry name" value="Formyl_transferase-like_C_sf"/>
</dbReference>
<dbReference type="HAMAP" id="MF_00182">
    <property type="entry name" value="Formyl_trans"/>
    <property type="match status" value="1"/>
</dbReference>
<dbReference type="InterPro" id="IPR041711">
    <property type="entry name" value="Met-tRNA-FMT_N"/>
</dbReference>
<gene>
    <name evidence="5" type="primary">fmt</name>
    <name evidence="8" type="ORF">J2S20_001178</name>
</gene>
<evidence type="ECO:0000256" key="5">
    <source>
        <dbReference type="HAMAP-Rule" id="MF_00182"/>
    </source>
</evidence>
<proteinExistence type="inferred from homology"/>
<organism evidence="8 9">
    <name type="scientific">Moryella indoligenes</name>
    <dbReference type="NCBI Taxonomy" id="371674"/>
    <lineage>
        <taxon>Bacteria</taxon>
        <taxon>Bacillati</taxon>
        <taxon>Bacillota</taxon>
        <taxon>Clostridia</taxon>
        <taxon>Lachnospirales</taxon>
        <taxon>Lachnospiraceae</taxon>
        <taxon>Moryella</taxon>
    </lineage>
</organism>
<dbReference type="Proteomes" id="UP001241537">
    <property type="component" value="Unassembled WGS sequence"/>
</dbReference>
<comment type="catalytic activity">
    <reaction evidence="5">
        <text>L-methionyl-tRNA(fMet) + (6R)-10-formyltetrahydrofolate = N-formyl-L-methionyl-tRNA(fMet) + (6S)-5,6,7,8-tetrahydrofolate + H(+)</text>
        <dbReference type="Rhea" id="RHEA:24380"/>
        <dbReference type="Rhea" id="RHEA-COMP:9952"/>
        <dbReference type="Rhea" id="RHEA-COMP:9953"/>
        <dbReference type="ChEBI" id="CHEBI:15378"/>
        <dbReference type="ChEBI" id="CHEBI:57453"/>
        <dbReference type="ChEBI" id="CHEBI:78530"/>
        <dbReference type="ChEBI" id="CHEBI:78844"/>
        <dbReference type="ChEBI" id="CHEBI:195366"/>
        <dbReference type="EC" id="2.1.2.9"/>
    </reaction>
</comment>
<keyword evidence="9" id="KW-1185">Reference proteome</keyword>
<evidence type="ECO:0000313" key="9">
    <source>
        <dbReference type="Proteomes" id="UP001241537"/>
    </source>
</evidence>
<dbReference type="SUPFAM" id="SSF50486">
    <property type="entry name" value="FMT C-terminal domain-like"/>
    <property type="match status" value="1"/>
</dbReference>
<evidence type="ECO:0000256" key="2">
    <source>
        <dbReference type="ARBA" id="ARBA00012261"/>
    </source>
</evidence>
<dbReference type="AlphaFoldDB" id="A0AAE4ALS8"/>
<feature type="domain" description="Formyl transferase N-terminal" evidence="6">
    <location>
        <begin position="1"/>
        <end position="179"/>
    </location>
</feature>
<name>A0AAE4ALS8_9FIRM</name>
<accession>A0AAE4ALS8</accession>
<feature type="domain" description="Formyl transferase C-terminal" evidence="7">
    <location>
        <begin position="204"/>
        <end position="302"/>
    </location>
</feature>
<dbReference type="SUPFAM" id="SSF53328">
    <property type="entry name" value="Formyltransferase"/>
    <property type="match status" value="1"/>
</dbReference>
<evidence type="ECO:0000313" key="8">
    <source>
        <dbReference type="EMBL" id="MDQ0152486.1"/>
    </source>
</evidence>
<dbReference type="GO" id="GO:0005829">
    <property type="term" value="C:cytosol"/>
    <property type="evidence" value="ECO:0007669"/>
    <property type="project" value="TreeGrafter"/>
</dbReference>
<dbReference type="GO" id="GO:0004479">
    <property type="term" value="F:methionyl-tRNA formyltransferase activity"/>
    <property type="evidence" value="ECO:0007669"/>
    <property type="project" value="UniProtKB-UniRule"/>
</dbReference>
<dbReference type="RefSeq" id="WP_307254171.1">
    <property type="nucleotide sequence ID" value="NZ_JAUSTO010000006.1"/>
</dbReference>
<dbReference type="InterPro" id="IPR036477">
    <property type="entry name" value="Formyl_transf_N_sf"/>
</dbReference>
<sequence>MKIIYMGTPDFAVAPLRALIGAGHELLCVLTQGDKPRGRGQALHMPPVKEAALEAGIPVLQPENMRDPALLETLRGYGAELFVVAAFGRMLPKELLTLPRYGCVNIHASLLPDYRGAAPIQWAVIDGRKESGITTMQMNEGLDTGDILRQYRLTLTEDETGGSLFDRLTALGAEAILDTVRGLEEGSIIPRPQGEPGTAYAAMLTKGMGNIDWSRPAAELERRVRGLSPWPGCYSFLNGRMIKLWKTRVMPSDGRESAEPGTVCAADDGGLIVQTGEGRLIIDELQPEGKKRMESSAYLRGAKLREGMHFQSSRS</sequence>
<keyword evidence="3 5" id="KW-0808">Transferase</keyword>
<dbReference type="FunFam" id="3.40.50.12230:FF:000001">
    <property type="entry name" value="Methionyl-tRNA formyltransferase"/>
    <property type="match status" value="1"/>
</dbReference>
<dbReference type="PROSITE" id="PS00373">
    <property type="entry name" value="GART"/>
    <property type="match status" value="1"/>
</dbReference>